<name>A0A8S9LUN2_BRACR</name>
<accession>A0A8S9LUN2</accession>
<reference evidence="1" key="1">
    <citation type="submission" date="2019-12" db="EMBL/GenBank/DDBJ databases">
        <title>Genome sequencing and annotation of Brassica cretica.</title>
        <authorList>
            <person name="Studholme D.J."/>
            <person name="Sarris P.F."/>
        </authorList>
    </citation>
    <scope>NUCLEOTIDE SEQUENCE</scope>
    <source>
        <strain evidence="1">PFS-102/07</strain>
        <tissue evidence="1">Leaf</tissue>
    </source>
</reference>
<protein>
    <submittedName>
        <fullName evidence="1">Uncharacterized protein</fullName>
    </submittedName>
</protein>
<sequence>MTLELCLKTGSLPYHQLFNFGSYRTSSVLMAAGTWFRCTIFFSHGITGLSPGLSQFGFVLLLFDLPMVQSTPGFQLLVVVFEWVHVPVWVRWNTQTRSSVGDPPVMKSGDGSILGYMSHPHQHLDVWMSLS</sequence>
<dbReference type="EMBL" id="QGKY02000089">
    <property type="protein sequence ID" value="KAF2609737.1"/>
    <property type="molecule type" value="Genomic_DNA"/>
</dbReference>
<evidence type="ECO:0000313" key="1">
    <source>
        <dbReference type="EMBL" id="KAF2609737.1"/>
    </source>
</evidence>
<dbReference type="AlphaFoldDB" id="A0A8S9LUN2"/>
<dbReference type="EMBL" id="QGKX02001521">
    <property type="protein sequence ID" value="KAF3509615.1"/>
    <property type="molecule type" value="Genomic_DNA"/>
</dbReference>
<organism evidence="1">
    <name type="scientific">Brassica cretica</name>
    <name type="common">Mustard</name>
    <dbReference type="NCBI Taxonomy" id="69181"/>
    <lineage>
        <taxon>Eukaryota</taxon>
        <taxon>Viridiplantae</taxon>
        <taxon>Streptophyta</taxon>
        <taxon>Embryophyta</taxon>
        <taxon>Tracheophyta</taxon>
        <taxon>Spermatophyta</taxon>
        <taxon>Magnoliopsida</taxon>
        <taxon>eudicotyledons</taxon>
        <taxon>Gunneridae</taxon>
        <taxon>Pentapetalae</taxon>
        <taxon>rosids</taxon>
        <taxon>malvids</taxon>
        <taxon>Brassicales</taxon>
        <taxon>Brassicaceae</taxon>
        <taxon>Brassiceae</taxon>
        <taxon>Brassica</taxon>
    </lineage>
</organism>
<reference evidence="2" key="2">
    <citation type="submission" date="2019-12" db="EMBL/GenBank/DDBJ databases">
        <title>Genome sequencing and annotation of Brassica cretica.</title>
        <authorList>
            <person name="Studholme D.J."/>
            <person name="Sarris P."/>
        </authorList>
    </citation>
    <scope>NUCLEOTIDE SEQUENCE</scope>
    <source>
        <strain evidence="2">PFS-109/04</strain>
        <tissue evidence="2">Leaf</tissue>
    </source>
</reference>
<evidence type="ECO:0000313" key="2">
    <source>
        <dbReference type="EMBL" id="KAF3509615.1"/>
    </source>
</evidence>
<dbReference type="Proteomes" id="UP000712600">
    <property type="component" value="Unassembled WGS sequence"/>
</dbReference>
<comment type="caution">
    <text evidence="1">The sequence shown here is derived from an EMBL/GenBank/DDBJ whole genome shotgun (WGS) entry which is preliminary data.</text>
</comment>
<gene>
    <name evidence="2" type="ORF">F2Q69_00005911</name>
    <name evidence="1" type="ORF">F2Q70_00011404</name>
</gene>
<proteinExistence type="predicted"/>